<dbReference type="Pfam" id="PF12796">
    <property type="entry name" value="Ank_2"/>
    <property type="match status" value="1"/>
</dbReference>
<comment type="caution">
    <text evidence="5">The sequence shown here is derived from an EMBL/GenBank/DDBJ whole genome shotgun (WGS) entry which is preliminary data.</text>
</comment>
<evidence type="ECO:0000256" key="3">
    <source>
        <dbReference type="ARBA" id="ARBA00023043"/>
    </source>
</evidence>
<dbReference type="PROSITE" id="PS50297">
    <property type="entry name" value="ANK_REP_REGION"/>
    <property type="match status" value="1"/>
</dbReference>
<sequence length="907" mass="99964">MLQEVCDNIKSAIEQGRTDIIRSVLEACEADDIDPKLRKENVLNNPLMEDGTFLYMATKMNQGDVVRTLLSCGADPGVQNARGLNAVDVATSEQMRLIYVEELLRATANSEVGRVCQLIAAGIGINSWDSDDSKNTPLHWAACYGNKDIVTCLIDRGREDIVEELMQSGANPLIQAMKGKFGGKTPLDLASQKPELLSLVKRFTSFSPSVNGHQEHLQHNVSRVRSVSVESFSSCGRGDGAQVRNGSTASVHGNSYPSDRKTLFSSQASSLDLSPRIDQAIENLVRTHISTPVRPLVTHHSLHLLWPQPQRIVELDGPPFMPRKELHISVVQSAVPVHRILDVWEVCRPSLLALGFDVKIGDVQPACGRWTDSQVECVVSTHLFPCSSSYQIHVSATRVRIAAGGLAGLHYALCTFTQLLRLCGAEPLVSVLIQDRPAMQHRAVLLDVSPRGRVPALDFLFHMVGLWASMKVSHLHLYTQLRPGAAWQLCYTRSEMVTLDRYCQDRFVDLVPVLDVDAQVSYEDLADMWPAFQEALASFPNLRYVHVGPKLCSLLVRPDVVDEEGAMLQELWHLLALPPDVTLMLCSNSLQQPTAHAFPANVLFVQYGFQADYDFLEWTRDLHQQGVMTCLCPGTASWNSLAGCPEASICNIYRAVQAVGEQSSLGVVVAHWSGSYHLTPHPFGWPGFVVGAGLCWNPATHWDYLHGSLADLLNTHVFLDSENVVGRVVVELGYAETYALRSCRGQEPGDLTDLPAQDGSTLYKLLTDPDNVNLENLTLDTFTKVTKLVKKCQNNLFRAKVQCLFGEMLVQELQLAADLMLTACRIGRTLIGVGANPNSNMGLAVINLGVCNLPPTFRTDIANKLLAHIEQYKGTWLQRHLPAGLQSSLLVLTSALHRFVPDESQAS</sequence>
<dbReference type="PANTHER" id="PTHR24171">
    <property type="entry name" value="ANKYRIN REPEAT DOMAIN-CONTAINING PROTEIN 39-RELATED"/>
    <property type="match status" value="1"/>
</dbReference>
<keyword evidence="6" id="KW-1185">Reference proteome</keyword>
<dbReference type="EMBL" id="JAJSOF020000041">
    <property type="protein sequence ID" value="KAJ4425761.1"/>
    <property type="molecule type" value="Genomic_DNA"/>
</dbReference>
<evidence type="ECO:0000313" key="5">
    <source>
        <dbReference type="EMBL" id="KAJ4425761.1"/>
    </source>
</evidence>
<evidence type="ECO:0000313" key="6">
    <source>
        <dbReference type="Proteomes" id="UP001148838"/>
    </source>
</evidence>
<organism evidence="5 6">
    <name type="scientific">Periplaneta americana</name>
    <name type="common">American cockroach</name>
    <name type="synonym">Blatta americana</name>
    <dbReference type="NCBI Taxonomy" id="6978"/>
    <lineage>
        <taxon>Eukaryota</taxon>
        <taxon>Metazoa</taxon>
        <taxon>Ecdysozoa</taxon>
        <taxon>Arthropoda</taxon>
        <taxon>Hexapoda</taxon>
        <taxon>Insecta</taxon>
        <taxon>Pterygota</taxon>
        <taxon>Neoptera</taxon>
        <taxon>Polyneoptera</taxon>
        <taxon>Dictyoptera</taxon>
        <taxon>Blattodea</taxon>
        <taxon>Blattoidea</taxon>
        <taxon>Blattidae</taxon>
        <taxon>Blattinae</taxon>
        <taxon>Periplaneta</taxon>
    </lineage>
</organism>
<feature type="repeat" description="ANK" evidence="4">
    <location>
        <begin position="49"/>
        <end position="81"/>
    </location>
</feature>
<dbReference type="InterPro" id="IPR017853">
    <property type="entry name" value="GH"/>
</dbReference>
<evidence type="ECO:0000256" key="4">
    <source>
        <dbReference type="PROSITE-ProRule" id="PRU00023"/>
    </source>
</evidence>
<keyword evidence="2" id="KW-0378">Hydrolase</keyword>
<protein>
    <recommendedName>
        <fullName evidence="7">Beta-hexosaminidase bacterial type N-terminal domain-containing protein</fullName>
    </recommendedName>
</protein>
<reference evidence="5 6" key="1">
    <citation type="journal article" date="2022" name="Allergy">
        <title>Genome assembly and annotation of Periplaneta americana reveal a comprehensive cockroach allergen profile.</title>
        <authorList>
            <person name="Wang L."/>
            <person name="Xiong Q."/>
            <person name="Saelim N."/>
            <person name="Wang L."/>
            <person name="Nong W."/>
            <person name="Wan A.T."/>
            <person name="Shi M."/>
            <person name="Liu X."/>
            <person name="Cao Q."/>
            <person name="Hui J.H.L."/>
            <person name="Sookrung N."/>
            <person name="Leung T.F."/>
            <person name="Tungtrongchitr A."/>
            <person name="Tsui S.K.W."/>
        </authorList>
    </citation>
    <scope>NUCLEOTIDE SEQUENCE [LARGE SCALE GENOMIC DNA]</scope>
    <source>
        <strain evidence="5">PWHHKU_190912</strain>
    </source>
</reference>
<dbReference type="SUPFAM" id="SSF55545">
    <property type="entry name" value="beta-N-acetylhexosaminidase-like domain"/>
    <property type="match status" value="1"/>
</dbReference>
<evidence type="ECO:0000256" key="2">
    <source>
        <dbReference type="ARBA" id="ARBA00022801"/>
    </source>
</evidence>
<proteinExistence type="predicted"/>
<evidence type="ECO:0008006" key="7">
    <source>
        <dbReference type="Google" id="ProtNLM"/>
    </source>
</evidence>
<dbReference type="Gene3D" id="3.20.20.80">
    <property type="entry name" value="Glycosidases"/>
    <property type="match status" value="2"/>
</dbReference>
<dbReference type="SUPFAM" id="SSF51445">
    <property type="entry name" value="(Trans)glycosidases"/>
    <property type="match status" value="1"/>
</dbReference>
<dbReference type="Gene3D" id="1.25.40.20">
    <property type="entry name" value="Ankyrin repeat-containing domain"/>
    <property type="match status" value="2"/>
</dbReference>
<dbReference type="PROSITE" id="PS50088">
    <property type="entry name" value="ANK_REPEAT"/>
    <property type="match status" value="2"/>
</dbReference>
<accession>A0ABQ8RVP9</accession>
<dbReference type="SUPFAM" id="SSF48403">
    <property type="entry name" value="Ankyrin repeat"/>
    <property type="match status" value="1"/>
</dbReference>
<keyword evidence="1" id="KW-0677">Repeat</keyword>
<dbReference type="InterPro" id="IPR029018">
    <property type="entry name" value="Hex-like_dom2"/>
</dbReference>
<dbReference type="Gene3D" id="3.30.379.10">
    <property type="entry name" value="Chitobiase/beta-hexosaminidase domain 2-like"/>
    <property type="match status" value="1"/>
</dbReference>
<dbReference type="Proteomes" id="UP001148838">
    <property type="component" value="Unassembled WGS sequence"/>
</dbReference>
<feature type="repeat" description="ANK" evidence="4">
    <location>
        <begin position="133"/>
        <end position="157"/>
    </location>
</feature>
<name>A0ABQ8RVP9_PERAM</name>
<keyword evidence="3 4" id="KW-0040">ANK repeat</keyword>
<dbReference type="InterPro" id="IPR036770">
    <property type="entry name" value="Ankyrin_rpt-contain_sf"/>
</dbReference>
<evidence type="ECO:0000256" key="1">
    <source>
        <dbReference type="ARBA" id="ARBA00022737"/>
    </source>
</evidence>
<dbReference type="SMART" id="SM00248">
    <property type="entry name" value="ANK"/>
    <property type="match status" value="3"/>
</dbReference>
<dbReference type="InterPro" id="IPR002110">
    <property type="entry name" value="Ankyrin_rpt"/>
</dbReference>
<gene>
    <name evidence="5" type="ORF">ANN_27384</name>
</gene>